<reference evidence="2" key="1">
    <citation type="submission" date="2020-12" db="EMBL/GenBank/DDBJ databases">
        <title>Ramlibacter sp. nov., isolated from a freshwater alga, Cryptomonas.</title>
        <authorList>
            <person name="Kim H.M."/>
            <person name="Jeon C.O."/>
        </authorList>
    </citation>
    <scope>NUCLEOTIDE SEQUENCE</scope>
    <source>
        <strain evidence="2">CrO1</strain>
    </source>
</reference>
<feature type="domain" description="DUF4007" evidence="1">
    <location>
        <begin position="15"/>
        <end position="307"/>
    </location>
</feature>
<dbReference type="Pfam" id="PF13182">
    <property type="entry name" value="DUF4007"/>
    <property type="match status" value="1"/>
</dbReference>
<sequence length="309" mass="34537">MRRKKPAEGGPVAHFAGHETFPLRQMWLKKAFDQAIDGVVKRSAFADESAIAEFGVGKNMVAAIRHWALACDVIREPDGNADYPLTENGRLIFADDGYDPYAEHPTTAWYCHWCLAGRGTRATTWYWLFNHVVGPTFTRDELEEPLADYAKSIDANRRLSPATFSRDIDTCIRGYAPRASGTSPEEFAEPMLAELGLIYEEKKGHFAFRRGPKATLSDGMFAFALVDFWDKTAKGQSSLAFETIAYGDGSPGRVFKLDEESVADRLMGLAELTRDALIWTDTAGLRQVMRDPARGARLSDRMLKRAYHG</sequence>
<evidence type="ECO:0000313" key="2">
    <source>
        <dbReference type="EMBL" id="MBK0392118.1"/>
    </source>
</evidence>
<organism evidence="2 3">
    <name type="scientific">Ramlibacter algicola</name>
    <dbReference type="NCBI Taxonomy" id="2795217"/>
    <lineage>
        <taxon>Bacteria</taxon>
        <taxon>Pseudomonadati</taxon>
        <taxon>Pseudomonadota</taxon>
        <taxon>Betaproteobacteria</taxon>
        <taxon>Burkholderiales</taxon>
        <taxon>Comamonadaceae</taxon>
        <taxon>Ramlibacter</taxon>
    </lineage>
</organism>
<dbReference type="EMBL" id="JAEDAO010000001">
    <property type="protein sequence ID" value="MBK0392118.1"/>
    <property type="molecule type" value="Genomic_DNA"/>
</dbReference>
<dbReference type="Proteomes" id="UP000617041">
    <property type="component" value="Unassembled WGS sequence"/>
</dbReference>
<dbReference type="InterPro" id="IPR025248">
    <property type="entry name" value="DUF4007"/>
</dbReference>
<accession>A0A934PZT6</accession>
<proteinExistence type="predicted"/>
<comment type="caution">
    <text evidence="2">The sequence shown here is derived from an EMBL/GenBank/DDBJ whole genome shotgun (WGS) entry which is preliminary data.</text>
</comment>
<evidence type="ECO:0000313" key="3">
    <source>
        <dbReference type="Proteomes" id="UP000617041"/>
    </source>
</evidence>
<dbReference type="AlphaFoldDB" id="A0A934PZT6"/>
<evidence type="ECO:0000259" key="1">
    <source>
        <dbReference type="Pfam" id="PF13182"/>
    </source>
</evidence>
<protein>
    <submittedName>
        <fullName evidence="2">DUF4007 family protein</fullName>
    </submittedName>
</protein>
<name>A0A934PZT6_9BURK</name>
<keyword evidence="3" id="KW-1185">Reference proteome</keyword>
<gene>
    <name evidence="2" type="ORF">I8E28_05910</name>
</gene>